<dbReference type="Proteomes" id="UP000499080">
    <property type="component" value="Unassembled WGS sequence"/>
</dbReference>
<gene>
    <name evidence="2" type="ORF">AVEN_108792_1</name>
</gene>
<dbReference type="OrthoDB" id="6783748at2759"/>
<evidence type="ECO:0000313" key="3">
    <source>
        <dbReference type="Proteomes" id="UP000499080"/>
    </source>
</evidence>
<proteinExistence type="predicted"/>
<accession>A0A4Y2CFY2</accession>
<dbReference type="EMBL" id="BGPR01000178">
    <property type="protein sequence ID" value="GBM02235.1"/>
    <property type="molecule type" value="Genomic_DNA"/>
</dbReference>
<sequence length="95" mass="10872">MKKGQEEVKNQIQGVQGMIEEVKGEVQRKIDEVDGKVKRKIEEEKDEVRRKIEAVKGEIQGKISDIGKRLNDRESKPNNFPGSRELMCTKPIVNP</sequence>
<organism evidence="2 3">
    <name type="scientific">Araneus ventricosus</name>
    <name type="common">Orbweaver spider</name>
    <name type="synonym">Epeira ventricosa</name>
    <dbReference type="NCBI Taxonomy" id="182803"/>
    <lineage>
        <taxon>Eukaryota</taxon>
        <taxon>Metazoa</taxon>
        <taxon>Ecdysozoa</taxon>
        <taxon>Arthropoda</taxon>
        <taxon>Chelicerata</taxon>
        <taxon>Arachnida</taxon>
        <taxon>Araneae</taxon>
        <taxon>Araneomorphae</taxon>
        <taxon>Entelegynae</taxon>
        <taxon>Araneoidea</taxon>
        <taxon>Araneidae</taxon>
        <taxon>Araneus</taxon>
    </lineage>
</organism>
<comment type="caution">
    <text evidence="2">The sequence shown here is derived from an EMBL/GenBank/DDBJ whole genome shotgun (WGS) entry which is preliminary data.</text>
</comment>
<feature type="region of interest" description="Disordered" evidence="1">
    <location>
        <begin position="69"/>
        <end position="95"/>
    </location>
</feature>
<protein>
    <submittedName>
        <fullName evidence="2">Uncharacterized protein</fullName>
    </submittedName>
</protein>
<evidence type="ECO:0000313" key="2">
    <source>
        <dbReference type="EMBL" id="GBM02235.1"/>
    </source>
</evidence>
<keyword evidence="3" id="KW-1185">Reference proteome</keyword>
<reference evidence="2 3" key="1">
    <citation type="journal article" date="2019" name="Sci. Rep.">
        <title>Orb-weaving spider Araneus ventricosus genome elucidates the spidroin gene catalogue.</title>
        <authorList>
            <person name="Kono N."/>
            <person name="Nakamura H."/>
            <person name="Ohtoshi R."/>
            <person name="Moran D.A.P."/>
            <person name="Shinohara A."/>
            <person name="Yoshida Y."/>
            <person name="Fujiwara M."/>
            <person name="Mori M."/>
            <person name="Tomita M."/>
            <person name="Arakawa K."/>
        </authorList>
    </citation>
    <scope>NUCLEOTIDE SEQUENCE [LARGE SCALE GENOMIC DNA]</scope>
</reference>
<dbReference type="AlphaFoldDB" id="A0A4Y2CFY2"/>
<dbReference type="Gene3D" id="1.20.120.20">
    <property type="entry name" value="Apolipoprotein"/>
    <property type="match status" value="1"/>
</dbReference>
<name>A0A4Y2CFY2_ARAVE</name>
<evidence type="ECO:0000256" key="1">
    <source>
        <dbReference type="SAM" id="MobiDB-lite"/>
    </source>
</evidence>